<proteinExistence type="predicted"/>
<dbReference type="EMBL" id="LMUA01000016">
    <property type="protein sequence ID" value="KUE75737.1"/>
    <property type="molecule type" value="Genomic_DNA"/>
</dbReference>
<protein>
    <submittedName>
        <fullName evidence="2">Uncharacterized protein</fullName>
    </submittedName>
</protein>
<feature type="region of interest" description="Disordered" evidence="1">
    <location>
        <begin position="22"/>
        <end position="82"/>
    </location>
</feature>
<accession>A0A0W7TPG7</accession>
<comment type="caution">
    <text evidence="2">The sequence shown here is derived from an EMBL/GenBank/DDBJ whole genome shotgun (WGS) entry which is preliminary data.</text>
</comment>
<evidence type="ECO:0000313" key="2">
    <source>
        <dbReference type="EMBL" id="KUE75737.1"/>
    </source>
</evidence>
<dbReference type="AlphaFoldDB" id="A0A0W7TPG7"/>
<organism evidence="2 3">
    <name type="scientific">Ruthenibacterium lactatiformans</name>
    <dbReference type="NCBI Taxonomy" id="1550024"/>
    <lineage>
        <taxon>Bacteria</taxon>
        <taxon>Bacillati</taxon>
        <taxon>Bacillota</taxon>
        <taxon>Clostridia</taxon>
        <taxon>Eubacteriales</taxon>
        <taxon>Oscillospiraceae</taxon>
        <taxon>Ruthenibacterium</taxon>
    </lineage>
</organism>
<evidence type="ECO:0000313" key="3">
    <source>
        <dbReference type="Proteomes" id="UP000053433"/>
    </source>
</evidence>
<name>A0A0W7TPG7_9FIRM</name>
<gene>
    <name evidence="2" type="ORF">ASJ35_11870</name>
</gene>
<sequence length="82" mass="9046">MSGALCIRYGRTLLLLCKKMRRDRPRTGTGISRFGKARCFASARGQPPSTGRPNRRQRNSRSAGPSLFRVPSGGIFSPRHAT</sequence>
<evidence type="ECO:0000256" key="1">
    <source>
        <dbReference type="SAM" id="MobiDB-lite"/>
    </source>
</evidence>
<dbReference type="Proteomes" id="UP000053433">
    <property type="component" value="Unassembled WGS sequence"/>
</dbReference>
<reference evidence="2 3" key="1">
    <citation type="submission" date="2015-10" db="EMBL/GenBank/DDBJ databases">
        <title>A novel member of the family Ruminococcaceae isolated from human faeces.</title>
        <authorList>
            <person name="Shkoporov A.N."/>
            <person name="Chaplin A.V."/>
            <person name="Motuzova O.V."/>
            <person name="Kafarskaia L.I."/>
            <person name="Efimov B.A."/>
        </authorList>
    </citation>
    <scope>NUCLEOTIDE SEQUENCE [LARGE SCALE GENOMIC DNA]</scope>
    <source>
        <strain evidence="2 3">668</strain>
    </source>
</reference>